<dbReference type="RefSeq" id="WP_286289247.1">
    <property type="nucleotide sequence ID" value="NZ_JASXSZ010000004.1"/>
</dbReference>
<dbReference type="Pfam" id="PF03703">
    <property type="entry name" value="bPH_2"/>
    <property type="match status" value="1"/>
</dbReference>
<name>A0ABT7N0Q8_9MICO</name>
<evidence type="ECO:0000313" key="4">
    <source>
        <dbReference type="Proteomes" id="UP001235064"/>
    </source>
</evidence>
<dbReference type="InterPro" id="IPR005182">
    <property type="entry name" value="YdbS-like_PH"/>
</dbReference>
<reference evidence="3 4" key="1">
    <citation type="submission" date="2023-06" db="EMBL/GenBank/DDBJ databases">
        <title>Microbacterium sp. nov., isolated from a waste landfill.</title>
        <authorList>
            <person name="Wen W."/>
        </authorList>
    </citation>
    <scope>NUCLEOTIDE SEQUENCE [LARGE SCALE GENOMIC DNA]</scope>
    <source>
        <strain evidence="3 4">ASV49</strain>
    </source>
</reference>
<sequence>MTQGSIGGRPLTPAPGIPTPELRVARFRGHARRLTWCALVLIVTAGAVGYFYGNLRTPFTNWMLLAAGGAIVLLLVILPFLSWWGRVYTITTRRVIVRGGFGGHPREFMHVQGYTIQMRRGPLQRMWGAGTLTLRNGIDEPLRLVDIPSVVLVHEVLVDQVEVSQILAHRELPLPGMNTADIPPRPPRPV</sequence>
<comment type="caution">
    <text evidence="3">The sequence shown here is derived from an EMBL/GenBank/DDBJ whole genome shotgun (WGS) entry which is preliminary data.</text>
</comment>
<proteinExistence type="predicted"/>
<keyword evidence="1" id="KW-0472">Membrane</keyword>
<feature type="domain" description="YdbS-like PH" evidence="2">
    <location>
        <begin position="83"/>
        <end position="148"/>
    </location>
</feature>
<dbReference type="EMBL" id="JASXSZ010000004">
    <property type="protein sequence ID" value="MDL9980290.1"/>
    <property type="molecule type" value="Genomic_DNA"/>
</dbReference>
<keyword evidence="4" id="KW-1185">Reference proteome</keyword>
<feature type="transmembrane region" description="Helical" evidence="1">
    <location>
        <begin position="34"/>
        <end position="53"/>
    </location>
</feature>
<evidence type="ECO:0000313" key="3">
    <source>
        <dbReference type="EMBL" id="MDL9980290.1"/>
    </source>
</evidence>
<organism evidence="3 4">
    <name type="scientific">Microbacterium candidum</name>
    <dbReference type="NCBI Taxonomy" id="3041922"/>
    <lineage>
        <taxon>Bacteria</taxon>
        <taxon>Bacillati</taxon>
        <taxon>Actinomycetota</taxon>
        <taxon>Actinomycetes</taxon>
        <taxon>Micrococcales</taxon>
        <taxon>Microbacteriaceae</taxon>
        <taxon>Microbacterium</taxon>
    </lineage>
</organism>
<evidence type="ECO:0000259" key="2">
    <source>
        <dbReference type="Pfam" id="PF03703"/>
    </source>
</evidence>
<evidence type="ECO:0000256" key="1">
    <source>
        <dbReference type="SAM" id="Phobius"/>
    </source>
</evidence>
<keyword evidence="1" id="KW-1133">Transmembrane helix</keyword>
<feature type="transmembrane region" description="Helical" evidence="1">
    <location>
        <begin position="59"/>
        <end position="84"/>
    </location>
</feature>
<gene>
    <name evidence="3" type="ORF">QSV35_13185</name>
</gene>
<dbReference type="Proteomes" id="UP001235064">
    <property type="component" value="Unassembled WGS sequence"/>
</dbReference>
<protein>
    <submittedName>
        <fullName evidence="3">PH domain-containing protein</fullName>
    </submittedName>
</protein>
<keyword evidence="1" id="KW-0812">Transmembrane</keyword>
<accession>A0ABT7N0Q8</accession>